<protein>
    <submittedName>
        <fullName evidence="1">(salmon louse) hypothetical protein</fullName>
    </submittedName>
</protein>
<accession>A0A7R8H710</accession>
<proteinExistence type="predicted"/>
<gene>
    <name evidence="1" type="ORF">LSAA_7113</name>
</gene>
<reference evidence="1" key="1">
    <citation type="submission" date="2021-02" db="EMBL/GenBank/DDBJ databases">
        <authorList>
            <person name="Bekaert M."/>
        </authorList>
    </citation>
    <scope>NUCLEOTIDE SEQUENCE</scope>
    <source>
        <strain evidence="1">IoA-00</strain>
    </source>
</reference>
<dbReference type="Proteomes" id="UP000675881">
    <property type="component" value="Chromosome 3"/>
</dbReference>
<evidence type="ECO:0000313" key="1">
    <source>
        <dbReference type="EMBL" id="CAF2899322.1"/>
    </source>
</evidence>
<dbReference type="EMBL" id="HG994582">
    <property type="protein sequence ID" value="CAF2899322.1"/>
    <property type="molecule type" value="Genomic_DNA"/>
</dbReference>
<name>A0A7R8H710_LEPSM</name>
<keyword evidence="2" id="KW-1185">Reference proteome</keyword>
<evidence type="ECO:0000313" key="2">
    <source>
        <dbReference type="Proteomes" id="UP000675881"/>
    </source>
</evidence>
<sequence length="202" mass="22734">MAQLLKGKGHNVVPGQKICRTCIKQYKMITQSTEMYVTALETEDDLDFAICEIPRTKVNLSLETTGASPIYLHAIPQHARLSAAKMKLSKGVDKLRTYIFGAYQIDDELTNICLFDISEEQMTLVRKSLVERFNLGRTVPGILSSHQFVPTSTSTINKYLTVKIQRLLQCSVSTAPPKQALPTQLLHHTSHAYTTRIGRLDW</sequence>
<dbReference type="AlphaFoldDB" id="A0A7R8H710"/>
<organism evidence="1 2">
    <name type="scientific">Lepeophtheirus salmonis</name>
    <name type="common">Salmon louse</name>
    <name type="synonym">Caligus salmonis</name>
    <dbReference type="NCBI Taxonomy" id="72036"/>
    <lineage>
        <taxon>Eukaryota</taxon>
        <taxon>Metazoa</taxon>
        <taxon>Ecdysozoa</taxon>
        <taxon>Arthropoda</taxon>
        <taxon>Crustacea</taxon>
        <taxon>Multicrustacea</taxon>
        <taxon>Hexanauplia</taxon>
        <taxon>Copepoda</taxon>
        <taxon>Siphonostomatoida</taxon>
        <taxon>Caligidae</taxon>
        <taxon>Lepeophtheirus</taxon>
    </lineage>
</organism>